<organism evidence="3 4">
    <name type="scientific">Candidatus Geothrix skivensis</name>
    <dbReference type="NCBI Taxonomy" id="2954439"/>
    <lineage>
        <taxon>Bacteria</taxon>
        <taxon>Pseudomonadati</taxon>
        <taxon>Acidobacteriota</taxon>
        <taxon>Holophagae</taxon>
        <taxon>Holophagales</taxon>
        <taxon>Holophagaceae</taxon>
        <taxon>Geothrix</taxon>
    </lineage>
</organism>
<dbReference type="Pfam" id="PF14028">
    <property type="entry name" value="Lant_dehydr_C"/>
    <property type="match status" value="1"/>
</dbReference>
<dbReference type="Proteomes" id="UP000886657">
    <property type="component" value="Unassembled WGS sequence"/>
</dbReference>
<evidence type="ECO:0000313" key="3">
    <source>
        <dbReference type="EMBL" id="MBK9797692.1"/>
    </source>
</evidence>
<reference evidence="3" key="1">
    <citation type="submission" date="2020-10" db="EMBL/GenBank/DDBJ databases">
        <title>Connecting structure to function with the recovery of over 1000 high-quality activated sludge metagenome-assembled genomes encoding full-length rRNA genes using long-read sequencing.</title>
        <authorList>
            <person name="Singleton C.M."/>
            <person name="Petriglieri F."/>
            <person name="Kristensen J.M."/>
            <person name="Kirkegaard R.H."/>
            <person name="Michaelsen T.Y."/>
            <person name="Andersen M.H."/>
            <person name="Karst S.M."/>
            <person name="Dueholm M.S."/>
            <person name="Nielsen P.H."/>
            <person name="Albertsen M."/>
        </authorList>
    </citation>
    <scope>NUCLEOTIDE SEQUENCE</scope>
    <source>
        <strain evidence="3">Skiv_18-Q3-R9-52_MAXAC.067</strain>
    </source>
</reference>
<sequence>MGNVLARPSLRDYEIPYLATSGLPPDHRILPAELLLTVRDNRVLLAAPRLGREVVPRLSSAHNFTRGAVVYRFLAHLQDQDGRPGGWSWGALAGQPFLPRVSRGRHVLCKARWRIEASELKVALKASAAGVWEAYQLLREARRLPRFVQLTDADNALQVDLDQVLWVETLHHLVASRPVFTLSECFPVPGQALVTGPEGPFAHELVIPFEALRAPYRPVVTLPGKSEEPSVRVFPPGSEWLYLKLYCGPASADRLLVELAPLLRRTRSEGLWDRWHFVRYRDPDHHLRLRFHGPAQRLLAELLPQVHAYLEGPLTQGLLWKWQVDTFEPEWERYGGALGFGLAEAWFHTDSQHVLDCLAQGQTQEARWRAGLRQTDAIWAALGLGLSERKDLAQAAREGFRREFADPGDGAVQMGQRFRELRKELEAAFPWPLGQPPVPGCEGLHWIREAFDQRLIRGDLPALAGSLSHMHLNRLLRSDHRENEWVLMEFLVRLYESCLRRHAQDLPDRP</sequence>
<accession>A0A9D7SHB5</accession>
<dbReference type="InterPro" id="IPR023809">
    <property type="entry name" value="Thiopep_bacteriocin_synth_dom"/>
</dbReference>
<dbReference type="EMBL" id="JADKIO010000011">
    <property type="protein sequence ID" value="MBK9797692.1"/>
    <property type="molecule type" value="Genomic_DNA"/>
</dbReference>
<gene>
    <name evidence="3" type="ORF">IPP58_14620</name>
</gene>
<evidence type="ECO:0000259" key="1">
    <source>
        <dbReference type="Pfam" id="PF04738"/>
    </source>
</evidence>
<protein>
    <submittedName>
        <fullName evidence="3">Thiopeptide-type bacteriocin biosynthesis protein</fullName>
    </submittedName>
</protein>
<comment type="caution">
    <text evidence="3">The sequence shown here is derived from an EMBL/GenBank/DDBJ whole genome shotgun (WGS) entry which is preliminary data.</text>
</comment>
<dbReference type="AlphaFoldDB" id="A0A9D7SHB5"/>
<dbReference type="Pfam" id="PF04738">
    <property type="entry name" value="Lant_dehydr_N"/>
    <property type="match status" value="1"/>
</dbReference>
<feature type="domain" description="Thiopeptide-type bacteriocin biosynthesis" evidence="2">
    <location>
        <begin position="240"/>
        <end position="495"/>
    </location>
</feature>
<dbReference type="InterPro" id="IPR006827">
    <property type="entry name" value="Lant_deHydtase_N"/>
</dbReference>
<dbReference type="NCBIfam" id="TIGR03891">
    <property type="entry name" value="thiopep_ocin"/>
    <property type="match status" value="1"/>
</dbReference>
<feature type="domain" description="Lantibiotic dehydratase N-terminal" evidence="1">
    <location>
        <begin position="2"/>
        <end position="170"/>
    </location>
</feature>
<evidence type="ECO:0000259" key="2">
    <source>
        <dbReference type="Pfam" id="PF14028"/>
    </source>
</evidence>
<proteinExistence type="predicted"/>
<evidence type="ECO:0000313" key="4">
    <source>
        <dbReference type="Proteomes" id="UP000886657"/>
    </source>
</evidence>
<name>A0A9D7SHB5_9BACT</name>